<organism evidence="1 2">
    <name type="scientific">Marchantia polymorpha</name>
    <name type="common">Common liverwort</name>
    <name type="synonym">Marchantia aquatica</name>
    <dbReference type="NCBI Taxonomy" id="3197"/>
    <lineage>
        <taxon>Eukaryota</taxon>
        <taxon>Viridiplantae</taxon>
        <taxon>Streptophyta</taxon>
        <taxon>Embryophyta</taxon>
        <taxon>Marchantiophyta</taxon>
        <taxon>Marchantiopsida</taxon>
        <taxon>Marchantiidae</taxon>
        <taxon>Marchantiales</taxon>
        <taxon>Marchantiaceae</taxon>
        <taxon>Marchantia</taxon>
    </lineage>
</organism>
<protein>
    <submittedName>
        <fullName evidence="1">Uncharacterized protein</fullName>
    </submittedName>
</protein>
<dbReference type="AlphaFoldDB" id="A0A2R6W2X7"/>
<proteinExistence type="predicted"/>
<evidence type="ECO:0000313" key="1">
    <source>
        <dbReference type="EMBL" id="PTQ28205.1"/>
    </source>
</evidence>
<keyword evidence="2" id="KW-1185">Reference proteome</keyword>
<evidence type="ECO:0000313" key="2">
    <source>
        <dbReference type="Proteomes" id="UP000244005"/>
    </source>
</evidence>
<sequence>MQCFRQCSALSFDWEGCSLVSSGGVSKGLKAWGSSLRLHDFHFQP</sequence>
<dbReference type="Gramene" id="Mp6g16680.1">
    <property type="protein sequence ID" value="Mp6g16680.1.cds"/>
    <property type="gene ID" value="Mp6g16680"/>
</dbReference>
<name>A0A2R6W2X7_MARPO</name>
<accession>A0A2R6W2X7</accession>
<reference evidence="2" key="1">
    <citation type="journal article" date="2017" name="Cell">
        <title>Insights into land plant evolution garnered from the Marchantia polymorpha genome.</title>
        <authorList>
            <person name="Bowman J.L."/>
            <person name="Kohchi T."/>
            <person name="Yamato K.T."/>
            <person name="Jenkins J."/>
            <person name="Shu S."/>
            <person name="Ishizaki K."/>
            <person name="Yamaoka S."/>
            <person name="Nishihama R."/>
            <person name="Nakamura Y."/>
            <person name="Berger F."/>
            <person name="Adam C."/>
            <person name="Aki S.S."/>
            <person name="Althoff F."/>
            <person name="Araki T."/>
            <person name="Arteaga-Vazquez M.A."/>
            <person name="Balasubrmanian S."/>
            <person name="Barry K."/>
            <person name="Bauer D."/>
            <person name="Boehm C.R."/>
            <person name="Briginshaw L."/>
            <person name="Caballero-Perez J."/>
            <person name="Catarino B."/>
            <person name="Chen F."/>
            <person name="Chiyoda S."/>
            <person name="Chovatia M."/>
            <person name="Davies K.M."/>
            <person name="Delmans M."/>
            <person name="Demura T."/>
            <person name="Dierschke T."/>
            <person name="Dolan L."/>
            <person name="Dorantes-Acosta A.E."/>
            <person name="Eklund D.M."/>
            <person name="Florent S.N."/>
            <person name="Flores-Sandoval E."/>
            <person name="Fujiyama A."/>
            <person name="Fukuzawa H."/>
            <person name="Galik B."/>
            <person name="Grimanelli D."/>
            <person name="Grimwood J."/>
            <person name="Grossniklaus U."/>
            <person name="Hamada T."/>
            <person name="Haseloff J."/>
            <person name="Hetherington A.J."/>
            <person name="Higo A."/>
            <person name="Hirakawa Y."/>
            <person name="Hundley H.N."/>
            <person name="Ikeda Y."/>
            <person name="Inoue K."/>
            <person name="Inoue S.I."/>
            <person name="Ishida S."/>
            <person name="Jia Q."/>
            <person name="Kakita M."/>
            <person name="Kanazawa T."/>
            <person name="Kawai Y."/>
            <person name="Kawashima T."/>
            <person name="Kennedy M."/>
            <person name="Kinose K."/>
            <person name="Kinoshita T."/>
            <person name="Kohara Y."/>
            <person name="Koide E."/>
            <person name="Komatsu K."/>
            <person name="Kopischke S."/>
            <person name="Kubo M."/>
            <person name="Kyozuka J."/>
            <person name="Lagercrantz U."/>
            <person name="Lin S.S."/>
            <person name="Lindquist E."/>
            <person name="Lipzen A.M."/>
            <person name="Lu C.W."/>
            <person name="De Luna E."/>
            <person name="Martienssen R.A."/>
            <person name="Minamino N."/>
            <person name="Mizutani M."/>
            <person name="Mizutani M."/>
            <person name="Mochizuki N."/>
            <person name="Monte I."/>
            <person name="Mosher R."/>
            <person name="Nagasaki H."/>
            <person name="Nakagami H."/>
            <person name="Naramoto S."/>
            <person name="Nishitani K."/>
            <person name="Ohtani M."/>
            <person name="Okamoto T."/>
            <person name="Okumura M."/>
            <person name="Phillips J."/>
            <person name="Pollak B."/>
            <person name="Reinders A."/>
            <person name="Rovekamp M."/>
            <person name="Sano R."/>
            <person name="Sawa S."/>
            <person name="Schmid M.W."/>
            <person name="Shirakawa M."/>
            <person name="Solano R."/>
            <person name="Spunde A."/>
            <person name="Suetsugu N."/>
            <person name="Sugano S."/>
            <person name="Sugiyama A."/>
            <person name="Sun R."/>
            <person name="Suzuki Y."/>
            <person name="Takenaka M."/>
            <person name="Takezawa D."/>
            <person name="Tomogane H."/>
            <person name="Tsuzuki M."/>
            <person name="Ueda T."/>
            <person name="Umeda M."/>
            <person name="Ward J.M."/>
            <person name="Watanabe Y."/>
            <person name="Yazaki K."/>
            <person name="Yokoyama R."/>
            <person name="Yoshitake Y."/>
            <person name="Yotsui I."/>
            <person name="Zachgo S."/>
            <person name="Schmutz J."/>
        </authorList>
    </citation>
    <scope>NUCLEOTIDE SEQUENCE [LARGE SCALE GENOMIC DNA]</scope>
    <source>
        <strain evidence="2">Tak-1</strain>
    </source>
</reference>
<dbReference type="EMBL" id="KZ772840">
    <property type="protein sequence ID" value="PTQ28205.1"/>
    <property type="molecule type" value="Genomic_DNA"/>
</dbReference>
<gene>
    <name evidence="1" type="ORF">MARPO_0170s0009</name>
</gene>
<dbReference type="Proteomes" id="UP000244005">
    <property type="component" value="Unassembled WGS sequence"/>
</dbReference>